<name>A0A8J4SLR5_9TREM</name>
<dbReference type="AlphaFoldDB" id="A0A8J4SLR5"/>
<keyword evidence="2" id="KW-1185">Reference proteome</keyword>
<proteinExistence type="predicted"/>
<reference evidence="1" key="1">
    <citation type="submission" date="2019-05" db="EMBL/GenBank/DDBJ databases">
        <title>Annotation for the trematode Paragonimus heterotremus.</title>
        <authorList>
            <person name="Choi Y.-J."/>
        </authorList>
    </citation>
    <scope>NUCLEOTIDE SEQUENCE</scope>
    <source>
        <strain evidence="1">LC</strain>
    </source>
</reference>
<accession>A0A8J4SLR5</accession>
<comment type="caution">
    <text evidence="1">The sequence shown here is derived from an EMBL/GenBank/DDBJ whole genome shotgun (WGS) entry which is preliminary data.</text>
</comment>
<evidence type="ECO:0000313" key="1">
    <source>
        <dbReference type="EMBL" id="KAF5397202.1"/>
    </source>
</evidence>
<protein>
    <submittedName>
        <fullName evidence="1">Uncharacterized protein</fullName>
    </submittedName>
</protein>
<evidence type="ECO:0000313" key="2">
    <source>
        <dbReference type="Proteomes" id="UP000748531"/>
    </source>
</evidence>
<dbReference type="Proteomes" id="UP000748531">
    <property type="component" value="Unassembled WGS sequence"/>
</dbReference>
<dbReference type="EMBL" id="LUCH01006621">
    <property type="protein sequence ID" value="KAF5397202.1"/>
    <property type="molecule type" value="Genomic_DNA"/>
</dbReference>
<gene>
    <name evidence="1" type="ORF">PHET_09749</name>
</gene>
<sequence length="140" mass="16077">MEHHQPPVWLLQSSYPLSSNDIKIRHPISSVEDCHMLQTNLTTLYSQSAATMLCLNSPKWKVFHHYCVIRHIFHLRDASIIQVLRKRVLGSAISSSLFLSDSCHYLTSIATCRLGILLRALRRTDFKLFAQGYLSPMPVR</sequence>
<organism evidence="1 2">
    <name type="scientific">Paragonimus heterotremus</name>
    <dbReference type="NCBI Taxonomy" id="100268"/>
    <lineage>
        <taxon>Eukaryota</taxon>
        <taxon>Metazoa</taxon>
        <taxon>Spiralia</taxon>
        <taxon>Lophotrochozoa</taxon>
        <taxon>Platyhelminthes</taxon>
        <taxon>Trematoda</taxon>
        <taxon>Digenea</taxon>
        <taxon>Plagiorchiida</taxon>
        <taxon>Troglotremata</taxon>
        <taxon>Troglotrematidae</taxon>
        <taxon>Paragonimus</taxon>
    </lineage>
</organism>